<evidence type="ECO:0000313" key="3">
    <source>
        <dbReference type="EMBL" id="QSS64445.1"/>
    </source>
</evidence>
<sequence length="142" mass="15223">MEGGEGGAGVSVKREGVKKLAKFGRHARGAQRRSEPPSLLPRPRTVTRHPRQRGKERGYGKWRMAYEIGRRGPGNGRQRDDDIPLSTVDRAARLPSTSISAGLDRGTRAHGWSAVVAVVVAVVMIAGSSGGILRHRIAEGVA</sequence>
<dbReference type="Proteomes" id="UP000663671">
    <property type="component" value="Chromosome 1"/>
</dbReference>
<keyword evidence="2" id="KW-0812">Transmembrane</keyword>
<feature type="compositionally biased region" description="Basic residues" evidence="1">
    <location>
        <begin position="19"/>
        <end position="31"/>
    </location>
</feature>
<evidence type="ECO:0000313" key="4">
    <source>
        <dbReference type="Proteomes" id="UP000663671"/>
    </source>
</evidence>
<keyword evidence="2" id="KW-1133">Transmembrane helix</keyword>
<dbReference type="EMBL" id="CP069114">
    <property type="protein sequence ID" value="QSS64445.1"/>
    <property type="molecule type" value="Genomic_DNA"/>
</dbReference>
<keyword evidence="2" id="KW-0472">Membrane</keyword>
<dbReference type="VEuPathDB" id="FungiDB:I7I51_01512"/>
<reference evidence="3" key="1">
    <citation type="submission" date="2021-01" db="EMBL/GenBank/DDBJ databases">
        <title>Chromosome-level genome assembly of a human fungal pathogen reveals clustering of transcriptionally co-regulated genes.</title>
        <authorList>
            <person name="Voorhies M."/>
            <person name="Cohen S."/>
            <person name="Shea T.P."/>
            <person name="Petrus S."/>
            <person name="Munoz J.F."/>
            <person name="Poplawski S."/>
            <person name="Goldman W.E."/>
            <person name="Michael T."/>
            <person name="Cuomo C.A."/>
            <person name="Sil A."/>
            <person name="Beyhan S."/>
        </authorList>
    </citation>
    <scope>NUCLEOTIDE SEQUENCE</scope>
    <source>
        <strain evidence="3">WU24</strain>
    </source>
</reference>
<feature type="transmembrane region" description="Helical" evidence="2">
    <location>
        <begin position="112"/>
        <end position="133"/>
    </location>
</feature>
<evidence type="ECO:0000256" key="2">
    <source>
        <dbReference type="SAM" id="Phobius"/>
    </source>
</evidence>
<name>A0A8A1MEW2_AJECA</name>
<accession>A0A8A1MEW2</accession>
<protein>
    <submittedName>
        <fullName evidence="3">Uncharacterized protein</fullName>
    </submittedName>
</protein>
<feature type="region of interest" description="Disordered" evidence="1">
    <location>
        <begin position="1"/>
        <end position="89"/>
    </location>
</feature>
<evidence type="ECO:0000256" key="1">
    <source>
        <dbReference type="SAM" id="MobiDB-lite"/>
    </source>
</evidence>
<organism evidence="3 4">
    <name type="scientific">Ajellomyces capsulatus</name>
    <name type="common">Darling's disease fungus</name>
    <name type="synonym">Histoplasma capsulatum</name>
    <dbReference type="NCBI Taxonomy" id="5037"/>
    <lineage>
        <taxon>Eukaryota</taxon>
        <taxon>Fungi</taxon>
        <taxon>Dikarya</taxon>
        <taxon>Ascomycota</taxon>
        <taxon>Pezizomycotina</taxon>
        <taxon>Eurotiomycetes</taxon>
        <taxon>Eurotiomycetidae</taxon>
        <taxon>Onygenales</taxon>
        <taxon>Ajellomycetaceae</taxon>
        <taxon>Histoplasma</taxon>
    </lineage>
</organism>
<proteinExistence type="predicted"/>
<dbReference type="AlphaFoldDB" id="A0A8A1MEW2"/>
<gene>
    <name evidence="3" type="ORF">I7I51_01512</name>
</gene>